<organism evidence="1">
    <name type="scientific">marine metagenome</name>
    <dbReference type="NCBI Taxonomy" id="408172"/>
    <lineage>
        <taxon>unclassified sequences</taxon>
        <taxon>metagenomes</taxon>
        <taxon>ecological metagenomes</taxon>
    </lineage>
</organism>
<dbReference type="AlphaFoldDB" id="A0A381QGZ7"/>
<name>A0A381QGZ7_9ZZZZ</name>
<proteinExistence type="predicted"/>
<dbReference type="EMBL" id="UINC01001360">
    <property type="protein sequence ID" value="SUZ78595.1"/>
    <property type="molecule type" value="Genomic_DNA"/>
</dbReference>
<dbReference type="InterPro" id="IPR014553">
    <property type="entry name" value="Aminopept"/>
</dbReference>
<protein>
    <recommendedName>
        <fullName evidence="2">Aminopeptidase</fullName>
    </recommendedName>
</protein>
<evidence type="ECO:0008006" key="2">
    <source>
        <dbReference type="Google" id="ProtNLM"/>
    </source>
</evidence>
<accession>A0A381QGZ7</accession>
<dbReference type="Pfam" id="PF10023">
    <property type="entry name" value="Aminopep"/>
    <property type="match status" value="1"/>
</dbReference>
<gene>
    <name evidence="1" type="ORF">METZ01_LOCUS31449</name>
</gene>
<sequence length="341" mass="38387">MALICIGGCSPIYIVKAGLAELRILRARQDIVEILGDSSIDSATRGKLSFVLEARRFATNELGIEVGDAYRTFTQLDQDTLALVVSAAHKDRLESKTWWFPIIGRVPYKGFFSLDDAQNEEDKLKQEGFDTYLRPTAAFSTLGWFSDPILSTVLRADDVEVVETVLHELSHQYLFIPGQVTFNESFATFVGRVGAAQFFCTRDGGGPDTSKCLRAQARWRDYQRFSVFVDSMMVELEGIYGDLGLSHDDKVSRREVIFTQALTRFDNEIAPTFESVTFRGFRETSLNNATLLSRIRYYHRLPDFARMLEERGGDLAGLLAELRTTKDTVSDPFDLLPEGTP</sequence>
<reference evidence="1" key="1">
    <citation type="submission" date="2018-05" db="EMBL/GenBank/DDBJ databases">
        <authorList>
            <person name="Lanie J.A."/>
            <person name="Ng W.-L."/>
            <person name="Kazmierczak K.M."/>
            <person name="Andrzejewski T.M."/>
            <person name="Davidsen T.M."/>
            <person name="Wayne K.J."/>
            <person name="Tettelin H."/>
            <person name="Glass J.I."/>
            <person name="Rusch D."/>
            <person name="Podicherti R."/>
            <person name="Tsui H.-C.T."/>
            <person name="Winkler M.E."/>
        </authorList>
    </citation>
    <scope>NUCLEOTIDE SEQUENCE</scope>
</reference>
<evidence type="ECO:0000313" key="1">
    <source>
        <dbReference type="EMBL" id="SUZ78595.1"/>
    </source>
</evidence>